<dbReference type="AlphaFoldDB" id="A0A1I4J0N1"/>
<dbReference type="STRING" id="758825.SAMN02982985_00848"/>
<organism evidence="1 2">
    <name type="scientific">Rugamonas rubra</name>
    <dbReference type="NCBI Taxonomy" id="758825"/>
    <lineage>
        <taxon>Bacteria</taxon>
        <taxon>Pseudomonadati</taxon>
        <taxon>Pseudomonadota</taxon>
        <taxon>Betaproteobacteria</taxon>
        <taxon>Burkholderiales</taxon>
        <taxon>Oxalobacteraceae</taxon>
        <taxon>Telluria group</taxon>
        <taxon>Rugamonas</taxon>
    </lineage>
</organism>
<accession>A0A1I4J0N1</accession>
<evidence type="ECO:0008006" key="3">
    <source>
        <dbReference type="Google" id="ProtNLM"/>
    </source>
</evidence>
<keyword evidence="2" id="KW-1185">Reference proteome</keyword>
<dbReference type="OrthoDB" id="7058586at2"/>
<proteinExistence type="predicted"/>
<sequence>MPDTEWPIIPVALPADSRVSTIYRQPFLADAYTLRLPAGTSDDPEQLARLMFSQQAPWVNRLMRLRDVVVSLFGLKTTSELVNADDARIAFFKIYERRAHEIILGENDKHLDFRLSVLCREVDGAPQVVVSTVVHCHNLLGRNYIRLIAPFHRMVVRSDLRRAAQAGWPMAA</sequence>
<name>A0A1I4J0N1_9BURK</name>
<dbReference type="EMBL" id="FOTW01000005">
    <property type="protein sequence ID" value="SFL59586.1"/>
    <property type="molecule type" value="Genomic_DNA"/>
</dbReference>
<dbReference type="Pfam" id="PF11066">
    <property type="entry name" value="DUF2867"/>
    <property type="match status" value="1"/>
</dbReference>
<evidence type="ECO:0000313" key="2">
    <source>
        <dbReference type="Proteomes" id="UP000199470"/>
    </source>
</evidence>
<reference evidence="1 2" key="1">
    <citation type="submission" date="2016-10" db="EMBL/GenBank/DDBJ databases">
        <authorList>
            <person name="de Groot N.N."/>
        </authorList>
    </citation>
    <scope>NUCLEOTIDE SEQUENCE [LARGE SCALE GENOMIC DNA]</scope>
    <source>
        <strain evidence="1 2">ATCC 43154</strain>
    </source>
</reference>
<protein>
    <recommendedName>
        <fullName evidence="3">DUF2867 domain-containing protein</fullName>
    </recommendedName>
</protein>
<dbReference type="Proteomes" id="UP000199470">
    <property type="component" value="Unassembled WGS sequence"/>
</dbReference>
<dbReference type="InterPro" id="IPR021295">
    <property type="entry name" value="DUF2867"/>
</dbReference>
<gene>
    <name evidence="1" type="ORF">SAMN02982985_00848</name>
</gene>
<evidence type="ECO:0000313" key="1">
    <source>
        <dbReference type="EMBL" id="SFL59586.1"/>
    </source>
</evidence>